<evidence type="ECO:0000313" key="2">
    <source>
        <dbReference type="EMBL" id="MCP2166022.1"/>
    </source>
</evidence>
<gene>
    <name evidence="2" type="ORF">LX83_002881</name>
</gene>
<dbReference type="Gene3D" id="3.40.50.1820">
    <property type="entry name" value="alpha/beta hydrolase"/>
    <property type="match status" value="1"/>
</dbReference>
<dbReference type="InterPro" id="IPR029058">
    <property type="entry name" value="AB_hydrolase_fold"/>
</dbReference>
<sequence length="390" mass="41516">MPGNRTRVRLGVTAGVVAALLAQPLLAPAGIAEPATSTTAAVEQGRNRVARVVYNLGDQVFTSPSLPEPMELAAVVHYPTNLGRTAHPLVVQLHGSWWTCADRAAEADYRTGLATGDDELVERASAALGGWPCAPGVPALPSYRGYDYLGEQLAGHGFVVVSISANAVNASMPGMNAYAARAELVNKHLAMWQQLVSTGTGELAGRFTDPDTGRPRRVDFRGRVDLTRVGTLGHSRGGKAVMWQASDKHRAEWPSGVRVRAVLPLAPVYFHYPEDDISDDLVTTVPFKVVLGSCDGDTGTAGTGYLADARGRNPDISSVTIPGANHNFFNTQWSPDSGQVLAADDAEGLRDPATGQCHTADTAPVRQLTEDEQRRIAAAEIVSFFRDKLG</sequence>
<dbReference type="PANTHER" id="PTHR33428">
    <property type="entry name" value="CHLOROPHYLLASE-2, CHLOROPLASTIC"/>
    <property type="match status" value="1"/>
</dbReference>
<feature type="chain" id="PRO_5042197594" evidence="1">
    <location>
        <begin position="30"/>
        <end position="390"/>
    </location>
</feature>
<protein>
    <submittedName>
        <fullName evidence="2">Alpha/beta hydrolase family protein</fullName>
    </submittedName>
</protein>
<dbReference type="EMBL" id="JAMTCK010000006">
    <property type="protein sequence ID" value="MCP2166022.1"/>
    <property type="molecule type" value="Genomic_DNA"/>
</dbReference>
<keyword evidence="1" id="KW-0732">Signal</keyword>
<name>A0AAE3GD13_9PSEU</name>
<keyword evidence="3" id="KW-1185">Reference proteome</keyword>
<dbReference type="GO" id="GO:0016787">
    <property type="term" value="F:hydrolase activity"/>
    <property type="evidence" value="ECO:0007669"/>
    <property type="project" value="UniProtKB-KW"/>
</dbReference>
<organism evidence="2 3">
    <name type="scientific">Goodfellowiella coeruleoviolacea</name>
    <dbReference type="NCBI Taxonomy" id="334858"/>
    <lineage>
        <taxon>Bacteria</taxon>
        <taxon>Bacillati</taxon>
        <taxon>Actinomycetota</taxon>
        <taxon>Actinomycetes</taxon>
        <taxon>Pseudonocardiales</taxon>
        <taxon>Pseudonocardiaceae</taxon>
        <taxon>Goodfellowiella</taxon>
    </lineage>
</organism>
<evidence type="ECO:0000313" key="3">
    <source>
        <dbReference type="Proteomes" id="UP001206128"/>
    </source>
</evidence>
<dbReference type="RefSeq" id="WP_253771479.1">
    <property type="nucleotide sequence ID" value="NZ_JAMTCK010000006.1"/>
</dbReference>
<dbReference type="PANTHER" id="PTHR33428:SF14">
    <property type="entry name" value="CARBOXYLESTERASE TYPE B DOMAIN-CONTAINING PROTEIN"/>
    <property type="match status" value="1"/>
</dbReference>
<dbReference type="Proteomes" id="UP001206128">
    <property type="component" value="Unassembled WGS sequence"/>
</dbReference>
<feature type="signal peptide" evidence="1">
    <location>
        <begin position="1"/>
        <end position="29"/>
    </location>
</feature>
<dbReference type="AlphaFoldDB" id="A0AAE3GD13"/>
<reference evidence="2" key="1">
    <citation type="submission" date="2022-06" db="EMBL/GenBank/DDBJ databases">
        <title>Genomic Encyclopedia of Archaeal and Bacterial Type Strains, Phase II (KMG-II): from individual species to whole genera.</title>
        <authorList>
            <person name="Goeker M."/>
        </authorList>
    </citation>
    <scope>NUCLEOTIDE SEQUENCE</scope>
    <source>
        <strain evidence="2">DSM 43935</strain>
    </source>
</reference>
<keyword evidence="2" id="KW-0378">Hydrolase</keyword>
<comment type="caution">
    <text evidence="2">The sequence shown here is derived from an EMBL/GenBank/DDBJ whole genome shotgun (WGS) entry which is preliminary data.</text>
</comment>
<accession>A0AAE3GD13</accession>
<evidence type="ECO:0000256" key="1">
    <source>
        <dbReference type="SAM" id="SignalP"/>
    </source>
</evidence>
<dbReference type="SUPFAM" id="SSF53474">
    <property type="entry name" value="alpha/beta-Hydrolases"/>
    <property type="match status" value="1"/>
</dbReference>
<proteinExistence type="predicted"/>